<evidence type="ECO:0000313" key="5">
    <source>
        <dbReference type="EMBL" id="GAB89385.1"/>
    </source>
</evidence>
<sequence>MGTNLALRTRDGIARVSQRGLDWVGFCSAVGHELSRVIAYERSCWHTVDPGTVLFTGSMNCRIECSGSWLAYHEYVVEDVDKWSFLAHSGRLAGALSIDTHGDLTRSVRHRSHAAYGIGDELRVSFVSNGTYWGAAAFLRDADQPWFTDDDVRTIAWLAAPIADGLRRAMLNRIAATSTRLDHGPGVVVFDENGEAESVSPAAERWIAEMVEIPTPTTAIESKTVQSVAARARAIAPGTDPVELAARSRVCTRSGTWLLLYGTRLSGAVERTAVIIQPATPNDVAPIIALAYGLSQRETQVTLLCIQGRSTRDIAHTLSVSPYTVQDHLKSIFAKTGVRSRGELVGQVFLEHYAPRWEPLAGAPSGWSVNAIVD</sequence>
<dbReference type="InterPro" id="IPR000792">
    <property type="entry name" value="Tscrpt_reg_LuxR_C"/>
</dbReference>
<keyword evidence="2" id="KW-0238">DNA-binding</keyword>
<evidence type="ECO:0000259" key="4">
    <source>
        <dbReference type="PROSITE" id="PS50043"/>
    </source>
</evidence>
<dbReference type="PANTHER" id="PTHR44688">
    <property type="entry name" value="DNA-BINDING TRANSCRIPTIONAL ACTIVATOR DEVR_DOSR"/>
    <property type="match status" value="1"/>
</dbReference>
<protein>
    <submittedName>
        <fullName evidence="5">Putative LuxR family transcriptional regulator</fullName>
    </submittedName>
</protein>
<dbReference type="eggNOG" id="COG2197">
    <property type="taxonomic scope" value="Bacteria"/>
</dbReference>
<keyword evidence="6" id="KW-1185">Reference proteome</keyword>
<dbReference type="STRING" id="1108045.GORHZ_060_00170"/>
<dbReference type="PROSITE" id="PS50043">
    <property type="entry name" value="HTH_LUXR_2"/>
    <property type="match status" value="1"/>
</dbReference>
<comment type="caution">
    <text evidence="5">The sequence shown here is derived from an EMBL/GenBank/DDBJ whole genome shotgun (WGS) entry which is preliminary data.</text>
</comment>
<dbReference type="GO" id="GO:0006355">
    <property type="term" value="P:regulation of DNA-templated transcription"/>
    <property type="evidence" value="ECO:0007669"/>
    <property type="project" value="InterPro"/>
</dbReference>
<dbReference type="PROSITE" id="PS00622">
    <property type="entry name" value="HTH_LUXR_1"/>
    <property type="match status" value="1"/>
</dbReference>
<accession>K6VR68</accession>
<name>K6VR68_9ACTN</name>
<evidence type="ECO:0000313" key="6">
    <source>
        <dbReference type="Proteomes" id="UP000008363"/>
    </source>
</evidence>
<dbReference type="RefSeq" id="WP_006331413.1">
    <property type="nucleotide sequence ID" value="NZ_BAHC01000060.1"/>
</dbReference>
<dbReference type="Pfam" id="PF00196">
    <property type="entry name" value="GerE"/>
    <property type="match status" value="1"/>
</dbReference>
<dbReference type="PANTHER" id="PTHR44688:SF16">
    <property type="entry name" value="DNA-BINDING TRANSCRIPTIONAL ACTIVATOR DEVR_DOSR"/>
    <property type="match status" value="1"/>
</dbReference>
<gene>
    <name evidence="5" type="ORF">GORHZ_060_00170</name>
</gene>
<dbReference type="AlphaFoldDB" id="K6VR68"/>
<reference evidence="5 6" key="1">
    <citation type="submission" date="2012-08" db="EMBL/GenBank/DDBJ databases">
        <title>Whole genome shotgun sequence of Gordonia rhizosphera NBRC 16068.</title>
        <authorList>
            <person name="Takarada H."/>
            <person name="Isaki S."/>
            <person name="Hosoyama A."/>
            <person name="Tsuchikane K."/>
            <person name="Katsumata H."/>
            <person name="Baba S."/>
            <person name="Ohji S."/>
            <person name="Yamazaki S."/>
            <person name="Fujita N."/>
        </authorList>
    </citation>
    <scope>NUCLEOTIDE SEQUENCE [LARGE SCALE GENOMIC DNA]</scope>
    <source>
        <strain evidence="5 6">NBRC 16068</strain>
    </source>
</reference>
<dbReference type="OrthoDB" id="9815744at2"/>
<evidence type="ECO:0000256" key="2">
    <source>
        <dbReference type="ARBA" id="ARBA00023125"/>
    </source>
</evidence>
<dbReference type="PRINTS" id="PR00038">
    <property type="entry name" value="HTHLUXR"/>
</dbReference>
<dbReference type="EMBL" id="BAHC01000060">
    <property type="protein sequence ID" value="GAB89385.1"/>
    <property type="molecule type" value="Genomic_DNA"/>
</dbReference>
<keyword evidence="1" id="KW-0805">Transcription regulation</keyword>
<evidence type="ECO:0000256" key="1">
    <source>
        <dbReference type="ARBA" id="ARBA00023015"/>
    </source>
</evidence>
<keyword evidence="3" id="KW-0804">Transcription</keyword>
<dbReference type="Gene3D" id="1.10.10.10">
    <property type="entry name" value="Winged helix-like DNA-binding domain superfamily/Winged helix DNA-binding domain"/>
    <property type="match status" value="1"/>
</dbReference>
<evidence type="ECO:0000256" key="3">
    <source>
        <dbReference type="ARBA" id="ARBA00023163"/>
    </source>
</evidence>
<dbReference type="CDD" id="cd06170">
    <property type="entry name" value="LuxR_C_like"/>
    <property type="match status" value="1"/>
</dbReference>
<dbReference type="GO" id="GO:0003677">
    <property type="term" value="F:DNA binding"/>
    <property type="evidence" value="ECO:0007669"/>
    <property type="project" value="UniProtKB-KW"/>
</dbReference>
<dbReference type="SUPFAM" id="SSF46894">
    <property type="entry name" value="C-terminal effector domain of the bipartite response regulators"/>
    <property type="match status" value="1"/>
</dbReference>
<dbReference type="Proteomes" id="UP000008363">
    <property type="component" value="Unassembled WGS sequence"/>
</dbReference>
<dbReference type="SMART" id="SM00421">
    <property type="entry name" value="HTH_LUXR"/>
    <property type="match status" value="1"/>
</dbReference>
<dbReference type="InterPro" id="IPR016032">
    <property type="entry name" value="Sig_transdc_resp-reg_C-effctor"/>
</dbReference>
<feature type="domain" description="HTH luxR-type" evidence="4">
    <location>
        <begin position="287"/>
        <end position="353"/>
    </location>
</feature>
<organism evidence="5 6">
    <name type="scientific">Gordonia rhizosphera NBRC 16068</name>
    <dbReference type="NCBI Taxonomy" id="1108045"/>
    <lineage>
        <taxon>Bacteria</taxon>
        <taxon>Bacillati</taxon>
        <taxon>Actinomycetota</taxon>
        <taxon>Actinomycetes</taxon>
        <taxon>Mycobacteriales</taxon>
        <taxon>Gordoniaceae</taxon>
        <taxon>Gordonia</taxon>
    </lineage>
</organism>
<proteinExistence type="predicted"/>
<dbReference type="InterPro" id="IPR036388">
    <property type="entry name" value="WH-like_DNA-bd_sf"/>
</dbReference>